<dbReference type="InterPro" id="IPR039421">
    <property type="entry name" value="Type_1_exporter"/>
</dbReference>
<evidence type="ECO:0000256" key="6">
    <source>
        <dbReference type="ARBA" id="ARBA00023136"/>
    </source>
</evidence>
<keyword evidence="3" id="KW-0547">Nucleotide-binding</keyword>
<keyword evidence="2 7" id="KW-0812">Transmembrane</keyword>
<dbReference type="PROSITE" id="PS50929">
    <property type="entry name" value="ABC_TM1F"/>
    <property type="match status" value="1"/>
</dbReference>
<evidence type="ECO:0000256" key="4">
    <source>
        <dbReference type="ARBA" id="ARBA00022840"/>
    </source>
</evidence>
<gene>
    <name evidence="10" type="ORF">GCM10010910_06450</name>
</gene>
<dbReference type="Gene3D" id="3.40.50.300">
    <property type="entry name" value="P-loop containing nucleotide triphosphate hydrolases"/>
    <property type="match status" value="1"/>
</dbReference>
<reference evidence="11" key="1">
    <citation type="journal article" date="2019" name="Int. J. Syst. Evol. Microbiol.">
        <title>The Global Catalogue of Microorganisms (GCM) 10K type strain sequencing project: providing services to taxonomists for standard genome sequencing and annotation.</title>
        <authorList>
            <consortium name="The Broad Institute Genomics Platform"/>
            <consortium name="The Broad Institute Genome Sequencing Center for Infectious Disease"/>
            <person name="Wu L."/>
            <person name="Ma J."/>
        </authorList>
    </citation>
    <scope>NUCLEOTIDE SEQUENCE [LARGE SCALE GENOMIC DNA]</scope>
    <source>
        <strain evidence="11">CGMCC 4.7181</strain>
    </source>
</reference>
<comment type="caution">
    <text evidence="10">The sequence shown here is derived from an EMBL/GenBank/DDBJ whole genome shotgun (WGS) entry which is preliminary data.</text>
</comment>
<dbReference type="SUPFAM" id="SSF52540">
    <property type="entry name" value="P-loop containing nucleoside triphosphate hydrolases"/>
    <property type="match status" value="1"/>
</dbReference>
<sequence>MIAHLFRIARPAWPWLAGSLLARAVNLAAAIALAAVPAWAIAHAWGGGGVSVAAFAVTMVALALIAGAARYLEHYLGHRAAFDLLAEMRLAFFDAVAPLSADDESSASAELTTVATRDIDRIEVFFAHTIVPALTAIIVPVGVTAAIWATTGGGAAALAAAAFVVGAVLIPLIGARTARRAAETTAAVRARIADHLASDVAGLAEIRTLRAEEARMAALDDLGEELAAASRRSGAVTALRRGLTIVWPTAAAIGILALADRGDLAAHLVAAVAVVAAAPAAGAVEAFARSLPAALAAARRYLDIVGRAPGILDPADPEDIPRGPLGLRLRGLAYGYGDAQVFAGLDVDAAPGGSLGIVGASGSGKSTLASLLVRQRDPQAGTIELVGAEGSVELRRVRLAELRRAVAIVEQRPVFISGSVLDNLRFGNPQLTEEGAWAALERAALAEDVRAHPEGLHTRLSEDALSLSGGQRQRLALARALARGPRIVILDEATSHQDPATARAVREGVAALPEATLVVIAHRRAALDGIGDIVRMGEG</sequence>
<keyword evidence="6 7" id="KW-0472">Membrane</keyword>
<feature type="transmembrane region" description="Helical" evidence="7">
    <location>
        <begin position="20"/>
        <end position="42"/>
    </location>
</feature>
<dbReference type="PANTHER" id="PTHR24221">
    <property type="entry name" value="ATP-BINDING CASSETTE SUB-FAMILY B"/>
    <property type="match status" value="1"/>
</dbReference>
<feature type="domain" description="ABC transmembrane type-1" evidence="9">
    <location>
        <begin position="17"/>
        <end position="259"/>
    </location>
</feature>
<protein>
    <submittedName>
        <fullName evidence="10">ABC transporter permease</fullName>
    </submittedName>
</protein>
<evidence type="ECO:0000313" key="11">
    <source>
        <dbReference type="Proteomes" id="UP000638043"/>
    </source>
</evidence>
<dbReference type="SMART" id="SM00382">
    <property type="entry name" value="AAA"/>
    <property type="match status" value="1"/>
</dbReference>
<keyword evidence="4" id="KW-0067">ATP-binding</keyword>
<evidence type="ECO:0000256" key="3">
    <source>
        <dbReference type="ARBA" id="ARBA00022741"/>
    </source>
</evidence>
<dbReference type="InterPro" id="IPR011527">
    <property type="entry name" value="ABC1_TM_dom"/>
</dbReference>
<organism evidence="10 11">
    <name type="scientific">Microbacterium nanhaiense</name>
    <dbReference type="NCBI Taxonomy" id="1301026"/>
    <lineage>
        <taxon>Bacteria</taxon>
        <taxon>Bacillati</taxon>
        <taxon>Actinomycetota</taxon>
        <taxon>Actinomycetes</taxon>
        <taxon>Micrococcales</taxon>
        <taxon>Microbacteriaceae</taxon>
        <taxon>Microbacterium</taxon>
    </lineage>
</organism>
<keyword evidence="5 7" id="KW-1133">Transmembrane helix</keyword>
<evidence type="ECO:0000256" key="7">
    <source>
        <dbReference type="SAM" id="Phobius"/>
    </source>
</evidence>
<evidence type="ECO:0000256" key="1">
    <source>
        <dbReference type="ARBA" id="ARBA00004651"/>
    </source>
</evidence>
<dbReference type="PROSITE" id="PS00211">
    <property type="entry name" value="ABC_TRANSPORTER_1"/>
    <property type="match status" value="1"/>
</dbReference>
<accession>A0ABQ2MZV0</accession>
<dbReference type="Proteomes" id="UP000638043">
    <property type="component" value="Unassembled WGS sequence"/>
</dbReference>
<dbReference type="Pfam" id="PF00005">
    <property type="entry name" value="ABC_tran"/>
    <property type="match status" value="1"/>
</dbReference>
<feature type="transmembrane region" description="Helical" evidence="7">
    <location>
        <begin position="125"/>
        <end position="149"/>
    </location>
</feature>
<dbReference type="InterPro" id="IPR003593">
    <property type="entry name" value="AAA+_ATPase"/>
</dbReference>
<proteinExistence type="predicted"/>
<evidence type="ECO:0000256" key="5">
    <source>
        <dbReference type="ARBA" id="ARBA00022989"/>
    </source>
</evidence>
<evidence type="ECO:0000259" key="8">
    <source>
        <dbReference type="PROSITE" id="PS50893"/>
    </source>
</evidence>
<comment type="subcellular location">
    <subcellularLocation>
        <location evidence="1">Cell membrane</location>
        <topology evidence="1">Multi-pass membrane protein</topology>
    </subcellularLocation>
</comment>
<feature type="transmembrane region" description="Helical" evidence="7">
    <location>
        <begin position="155"/>
        <end position="175"/>
    </location>
</feature>
<dbReference type="Pfam" id="PF00664">
    <property type="entry name" value="ABC_membrane"/>
    <property type="match status" value="1"/>
</dbReference>
<keyword evidence="11" id="KW-1185">Reference proteome</keyword>
<evidence type="ECO:0000313" key="10">
    <source>
        <dbReference type="EMBL" id="GGO60609.1"/>
    </source>
</evidence>
<feature type="transmembrane region" description="Helical" evidence="7">
    <location>
        <begin position="238"/>
        <end position="258"/>
    </location>
</feature>
<dbReference type="PROSITE" id="PS50893">
    <property type="entry name" value="ABC_TRANSPORTER_2"/>
    <property type="match status" value="1"/>
</dbReference>
<dbReference type="InterPro" id="IPR017871">
    <property type="entry name" value="ABC_transporter-like_CS"/>
</dbReference>
<dbReference type="InterPro" id="IPR003439">
    <property type="entry name" value="ABC_transporter-like_ATP-bd"/>
</dbReference>
<feature type="domain" description="ABC transporter" evidence="8">
    <location>
        <begin position="327"/>
        <end position="539"/>
    </location>
</feature>
<feature type="transmembrane region" description="Helical" evidence="7">
    <location>
        <begin position="264"/>
        <end position="284"/>
    </location>
</feature>
<dbReference type="EMBL" id="BMMQ01000002">
    <property type="protein sequence ID" value="GGO60609.1"/>
    <property type="molecule type" value="Genomic_DNA"/>
</dbReference>
<dbReference type="Gene3D" id="1.20.1560.10">
    <property type="entry name" value="ABC transporter type 1, transmembrane domain"/>
    <property type="match status" value="1"/>
</dbReference>
<dbReference type="RefSeq" id="WP_188699970.1">
    <property type="nucleotide sequence ID" value="NZ_BMMQ01000002.1"/>
</dbReference>
<name>A0ABQ2MZV0_9MICO</name>
<dbReference type="InterPro" id="IPR027417">
    <property type="entry name" value="P-loop_NTPase"/>
</dbReference>
<evidence type="ECO:0000256" key="2">
    <source>
        <dbReference type="ARBA" id="ARBA00022692"/>
    </source>
</evidence>
<feature type="transmembrane region" description="Helical" evidence="7">
    <location>
        <begin position="48"/>
        <end position="69"/>
    </location>
</feature>
<dbReference type="PANTHER" id="PTHR24221:SF654">
    <property type="entry name" value="ATP-BINDING CASSETTE SUB-FAMILY B MEMBER 6"/>
    <property type="match status" value="1"/>
</dbReference>
<evidence type="ECO:0000259" key="9">
    <source>
        <dbReference type="PROSITE" id="PS50929"/>
    </source>
</evidence>
<dbReference type="InterPro" id="IPR036640">
    <property type="entry name" value="ABC1_TM_sf"/>
</dbReference>
<dbReference type="SUPFAM" id="SSF90123">
    <property type="entry name" value="ABC transporter transmembrane region"/>
    <property type="match status" value="1"/>
</dbReference>